<evidence type="ECO:0000313" key="2">
    <source>
        <dbReference type="EMBL" id="CAK8986197.1"/>
    </source>
</evidence>
<dbReference type="EMBL" id="CAXAMM010000148">
    <property type="protein sequence ID" value="CAK8986197.1"/>
    <property type="molecule type" value="Genomic_DNA"/>
</dbReference>
<proteinExistence type="predicted"/>
<reference evidence="2 3" key="1">
    <citation type="submission" date="2024-02" db="EMBL/GenBank/DDBJ databases">
        <authorList>
            <person name="Chen Y."/>
            <person name="Shah S."/>
            <person name="Dougan E. K."/>
            <person name="Thang M."/>
            <person name="Chan C."/>
        </authorList>
    </citation>
    <scope>NUCLEOTIDE SEQUENCE [LARGE SCALE GENOMIC DNA]</scope>
</reference>
<feature type="chain" id="PRO_5046495169" evidence="1">
    <location>
        <begin position="26"/>
        <end position="602"/>
    </location>
</feature>
<evidence type="ECO:0000256" key="1">
    <source>
        <dbReference type="SAM" id="SignalP"/>
    </source>
</evidence>
<keyword evidence="1" id="KW-0732">Signal</keyword>
<dbReference type="PANTHER" id="PTHR21228">
    <property type="entry name" value="FAST LEU-RICH DOMAIN-CONTAINING"/>
    <property type="match status" value="1"/>
</dbReference>
<dbReference type="PANTHER" id="PTHR21228:SF40">
    <property type="entry name" value="LD45607P"/>
    <property type="match status" value="1"/>
</dbReference>
<keyword evidence="3" id="KW-1185">Reference proteome</keyword>
<name>A0ABP0H7Z9_9DINO</name>
<dbReference type="InterPro" id="IPR050870">
    <property type="entry name" value="FAST_kinase"/>
</dbReference>
<dbReference type="Proteomes" id="UP001642464">
    <property type="component" value="Unassembled WGS sequence"/>
</dbReference>
<organism evidence="2 3">
    <name type="scientific">Durusdinium trenchii</name>
    <dbReference type="NCBI Taxonomy" id="1381693"/>
    <lineage>
        <taxon>Eukaryota</taxon>
        <taxon>Sar</taxon>
        <taxon>Alveolata</taxon>
        <taxon>Dinophyceae</taxon>
        <taxon>Suessiales</taxon>
        <taxon>Symbiodiniaceae</taxon>
        <taxon>Durusdinium</taxon>
    </lineage>
</organism>
<evidence type="ECO:0000313" key="3">
    <source>
        <dbReference type="Proteomes" id="UP001642464"/>
    </source>
</evidence>
<sequence>MTWPPAKPRWRVAVAALMLVLFSQAVTPVGPALASREKHVRRKMCQRPAVRSHSTPPYSALGACELLQEAFSDLVQRCGGSGPMTCALVLGGAGGTLLWIPGSPRIEVSGVELSGWKAPLAGAAFGLYSAQLPQGAALSDRYRQLCIWLADRFNLAAFPPEDGCAMRMAGAVYRLLLSGVSKSELEIQKELLTAAFGHDPPEDAGNFHPKATARIAGAAAARRQELGAVNASTALHLLAQARKPGEVCGIAPDLIITVVGGAAQPRDLAIASWAAARLSVDAFKADAGHAEALQALQEAVKASCGEMESQDVANVAWAFASMQVEASQGILWHLAEHSTSRISAFSPRHLAILTWALAKTKLRHETLMKSVAEAFESSQGAEWMPQDLSNFIWASAVLRCDSPLEQMASRAAALRWEKFRPQELSIAMWAAYSLGVAERKGSAQRAVKRMLQHGAREIRVRLAKDFEPLHLMNAAWALARWQRHCRLAGLPQECKDYVCRPALRILAAEAAKDFSRFGARELSRLMWAVASQSCLRLREMGPPLRDYVRSSQLQAFDPDDLVSLATSLSWMLERLVWELPARRTHSRVSQELRGADEETKYR</sequence>
<feature type="signal peptide" evidence="1">
    <location>
        <begin position="1"/>
        <end position="25"/>
    </location>
</feature>
<comment type="caution">
    <text evidence="2">The sequence shown here is derived from an EMBL/GenBank/DDBJ whole genome shotgun (WGS) entry which is preliminary data.</text>
</comment>
<protein>
    <submittedName>
        <fullName evidence="2">Chloroplastic (AtRAP)</fullName>
    </submittedName>
</protein>
<gene>
    <name evidence="2" type="ORF">SCF082_LOCUS455</name>
</gene>
<accession>A0ABP0H7Z9</accession>